<evidence type="ECO:0000256" key="4">
    <source>
        <dbReference type="ARBA" id="ARBA00022544"/>
    </source>
</evidence>
<proteinExistence type="inferred from homology"/>
<name>A0A6L5YQ11_9FIRM</name>
<feature type="transmembrane region" description="Helical" evidence="8">
    <location>
        <begin position="273"/>
        <end position="295"/>
    </location>
</feature>
<sequence>MFSNNHQISIRQVFRLFTYDLIGMSTLLLPGLLAGEVGVDGVFAILAGTAAALCYVRYLGGLGRTMKSGFLVYCGENLPVFWEKLILLGLFVQAAVVSGYTAFVFAHLIQKNLLRDESYWLILLVLACIAGYGIMGGIEGRARIYEVLFWFIMIPLFAMLLGAVKEVDTDYWTPVFMHSAGNVAKASYLVFIFWGTTFWMLFLMEHVKEADREKKIQRSVAKALLFAGILLAAMYMLLLGNFGSAALAGMEYPAVTFMSTVQITGGFLKRADALMLGIWFFTLFALLNTNLYYGARALRKFVGHKGNKRYVTVLVFMAIMCAAFFYQNPNGGRLFLGYLWYIGTPLMIVVPGLIVWCTGRKRGGNPPGEKLKGRKRGRLMIVLGCILSSMFLNGCRSVELEDRCFPMLAAVEEDSLDKSIAFSCIYQPLEKVSDEMTDLDHVGSFATSAEDFYQAQHNYEKQLNKVVDYNHMKVLVLGERFLADSNQFNRMVELLEQESDFPRNTYVCVTDQAGTLLGVNESLSENLGTYLEQLFENDVSVDADGLPTLGSLFDASKNRLETLFLPYLTVQEDKPVITGYYCMQRGVPKGVVSMECGQLGFLENGALKQYIAETGNGDYLRLTAFYTEYDLSAQGRVKISVSCEGELLQGEEVKQQAFQQKVFPEAISHAVTSYVQNLAEDSLKNQKIDLSNSYKKLGGYNRAWYQAWKKQQESGTANAEIPYEDTIQLQYDVRVTMVDH</sequence>
<dbReference type="PANTHER" id="PTHR34975">
    <property type="entry name" value="SPORE GERMINATION PROTEIN A2"/>
    <property type="match status" value="1"/>
</dbReference>
<keyword evidence="11" id="KW-1185">Reference proteome</keyword>
<comment type="similarity">
    <text evidence="2">Belongs to the amino acid-polyamine-organocation (APC) superfamily. Spore germination protein (SGP) (TC 2.A.3.9) family.</text>
</comment>
<dbReference type="GO" id="GO:0016020">
    <property type="term" value="C:membrane"/>
    <property type="evidence" value="ECO:0007669"/>
    <property type="project" value="UniProtKB-SubCell"/>
</dbReference>
<evidence type="ECO:0000256" key="6">
    <source>
        <dbReference type="ARBA" id="ARBA00022989"/>
    </source>
</evidence>
<feature type="transmembrane region" description="Helical" evidence="8">
    <location>
        <begin position="377"/>
        <end position="394"/>
    </location>
</feature>
<evidence type="ECO:0000256" key="5">
    <source>
        <dbReference type="ARBA" id="ARBA00022692"/>
    </source>
</evidence>
<feature type="transmembrane region" description="Helical" evidence="8">
    <location>
        <begin position="307"/>
        <end position="326"/>
    </location>
</feature>
<evidence type="ECO:0000256" key="8">
    <source>
        <dbReference type="SAM" id="Phobius"/>
    </source>
</evidence>
<evidence type="ECO:0000256" key="2">
    <source>
        <dbReference type="ARBA" id="ARBA00007998"/>
    </source>
</evidence>
<organism evidence="10 11">
    <name type="scientific">Roseburia porci</name>
    <dbReference type="NCBI Taxonomy" id="2605790"/>
    <lineage>
        <taxon>Bacteria</taxon>
        <taxon>Bacillati</taxon>
        <taxon>Bacillota</taxon>
        <taxon>Clostridia</taxon>
        <taxon>Lachnospirales</taxon>
        <taxon>Lachnospiraceae</taxon>
        <taxon>Roseburia</taxon>
    </lineage>
</organism>
<dbReference type="AlphaFoldDB" id="A0A6L5YQ11"/>
<dbReference type="Proteomes" id="UP000474024">
    <property type="component" value="Unassembled WGS sequence"/>
</dbReference>
<gene>
    <name evidence="10" type="ORF">FYJ75_04160</name>
</gene>
<evidence type="ECO:0000313" key="10">
    <source>
        <dbReference type="EMBL" id="MST74232.1"/>
    </source>
</evidence>
<accession>A0A6L5YQ11</accession>
<feature type="transmembrane region" description="Helical" evidence="8">
    <location>
        <begin position="184"/>
        <end position="203"/>
    </location>
</feature>
<feature type="transmembrane region" description="Helical" evidence="8">
    <location>
        <begin position="224"/>
        <end position="248"/>
    </location>
</feature>
<evidence type="ECO:0000256" key="7">
    <source>
        <dbReference type="ARBA" id="ARBA00023136"/>
    </source>
</evidence>
<dbReference type="Pfam" id="PF03845">
    <property type="entry name" value="Spore_permease"/>
    <property type="match status" value="1"/>
</dbReference>
<feature type="transmembrane region" description="Helical" evidence="8">
    <location>
        <begin position="147"/>
        <end position="164"/>
    </location>
</feature>
<keyword evidence="3" id="KW-0813">Transport</keyword>
<comment type="caution">
    <text evidence="10">The sequence shown here is derived from an EMBL/GenBank/DDBJ whole genome shotgun (WGS) entry which is preliminary data.</text>
</comment>
<evidence type="ECO:0000313" key="11">
    <source>
        <dbReference type="Proteomes" id="UP000474024"/>
    </source>
</evidence>
<reference evidence="10 11" key="1">
    <citation type="submission" date="2019-08" db="EMBL/GenBank/DDBJ databases">
        <title>In-depth cultivation of the pig gut microbiome towards novel bacterial diversity and tailored functional studies.</title>
        <authorList>
            <person name="Wylensek D."/>
            <person name="Hitch T.C.A."/>
            <person name="Clavel T."/>
        </authorList>
    </citation>
    <scope>NUCLEOTIDE SEQUENCE [LARGE SCALE GENOMIC DNA]</scope>
    <source>
        <strain evidence="10 11">MUC/MUC-530-WT-4D</strain>
    </source>
</reference>
<evidence type="ECO:0000259" key="9">
    <source>
        <dbReference type="Pfam" id="PF25198"/>
    </source>
</evidence>
<feature type="transmembrane region" description="Helical" evidence="8">
    <location>
        <begin position="12"/>
        <end position="35"/>
    </location>
</feature>
<keyword evidence="5 8" id="KW-0812">Transmembrane</keyword>
<dbReference type="RefSeq" id="WP_154429129.1">
    <property type="nucleotide sequence ID" value="NZ_VUNI01000004.1"/>
</dbReference>
<evidence type="ECO:0000256" key="3">
    <source>
        <dbReference type="ARBA" id="ARBA00022448"/>
    </source>
</evidence>
<dbReference type="EMBL" id="VUNI01000004">
    <property type="protein sequence ID" value="MST74232.1"/>
    <property type="molecule type" value="Genomic_DNA"/>
</dbReference>
<dbReference type="PANTHER" id="PTHR34975:SF2">
    <property type="entry name" value="SPORE GERMINATION PROTEIN A2"/>
    <property type="match status" value="1"/>
</dbReference>
<keyword evidence="7 8" id="KW-0472">Membrane</keyword>
<dbReference type="InterPro" id="IPR004761">
    <property type="entry name" value="Spore_GerAB"/>
</dbReference>
<feature type="transmembrane region" description="Helical" evidence="8">
    <location>
        <begin position="41"/>
        <end position="60"/>
    </location>
</feature>
<comment type="subcellular location">
    <subcellularLocation>
        <location evidence="1">Membrane</location>
        <topology evidence="1">Multi-pass membrane protein</topology>
    </subcellularLocation>
</comment>
<dbReference type="GO" id="GO:0009847">
    <property type="term" value="P:spore germination"/>
    <property type="evidence" value="ECO:0007669"/>
    <property type="project" value="InterPro"/>
</dbReference>
<keyword evidence="4" id="KW-0309">Germination</keyword>
<dbReference type="InterPro" id="IPR057336">
    <property type="entry name" value="GerAC_N"/>
</dbReference>
<dbReference type="Gene3D" id="1.20.1740.10">
    <property type="entry name" value="Amino acid/polyamine transporter I"/>
    <property type="match status" value="1"/>
</dbReference>
<evidence type="ECO:0000256" key="1">
    <source>
        <dbReference type="ARBA" id="ARBA00004141"/>
    </source>
</evidence>
<feature type="transmembrane region" description="Helical" evidence="8">
    <location>
        <begin position="85"/>
        <end position="106"/>
    </location>
</feature>
<keyword evidence="6 8" id="KW-1133">Transmembrane helix</keyword>
<feature type="transmembrane region" description="Helical" evidence="8">
    <location>
        <begin position="118"/>
        <end position="135"/>
    </location>
</feature>
<feature type="domain" description="Spore germination protein N-terminal" evidence="9">
    <location>
        <begin position="397"/>
        <end position="569"/>
    </location>
</feature>
<dbReference type="Pfam" id="PF25198">
    <property type="entry name" value="Spore_GerAC_N"/>
    <property type="match status" value="1"/>
</dbReference>
<protein>
    <submittedName>
        <fullName evidence="10">GerAB/ArcD/ProY family transporter</fullName>
    </submittedName>
</protein>
<feature type="transmembrane region" description="Helical" evidence="8">
    <location>
        <begin position="338"/>
        <end position="356"/>
    </location>
</feature>